<dbReference type="GO" id="GO:0004401">
    <property type="term" value="F:histidinol-phosphatase activity"/>
    <property type="evidence" value="ECO:0007669"/>
    <property type="project" value="UniProtKB-UniRule"/>
</dbReference>
<evidence type="ECO:0000313" key="11">
    <source>
        <dbReference type="Proteomes" id="UP000317778"/>
    </source>
</evidence>
<reference evidence="10 11" key="1">
    <citation type="submission" date="2017-06" db="EMBL/GenBank/DDBJ databases">
        <title>Novel microbial phyla capable of carbon fixation and sulfur reduction in deep-sea sediments.</title>
        <authorList>
            <person name="Huang J."/>
            <person name="Baker B."/>
            <person name="Wang Y."/>
        </authorList>
    </citation>
    <scope>NUCLEOTIDE SEQUENCE [LARGE SCALE GENOMIC DNA]</scope>
    <source>
        <strain evidence="10">B3_TA06</strain>
    </source>
</reference>
<comment type="similarity">
    <text evidence="2 8">Belongs to the PHP hydrolase family. HisK subfamily.</text>
</comment>
<dbReference type="InterPro" id="IPR003141">
    <property type="entry name" value="Pol/His_phosphatase_N"/>
</dbReference>
<feature type="domain" description="Polymerase/histidinol phosphatase N-terminal" evidence="9">
    <location>
        <begin position="2"/>
        <end position="84"/>
    </location>
</feature>
<evidence type="ECO:0000259" key="9">
    <source>
        <dbReference type="SMART" id="SM00481"/>
    </source>
</evidence>
<dbReference type="Gene3D" id="3.20.20.140">
    <property type="entry name" value="Metal-dependent hydrolases"/>
    <property type="match status" value="1"/>
</dbReference>
<evidence type="ECO:0000256" key="3">
    <source>
        <dbReference type="ARBA" id="ARBA00013085"/>
    </source>
</evidence>
<evidence type="ECO:0000256" key="5">
    <source>
        <dbReference type="ARBA" id="ARBA00022801"/>
    </source>
</evidence>
<dbReference type="GO" id="GO:0005737">
    <property type="term" value="C:cytoplasm"/>
    <property type="evidence" value="ECO:0007669"/>
    <property type="project" value="TreeGrafter"/>
</dbReference>
<keyword evidence="4 8" id="KW-0028">Amino-acid biosynthesis</keyword>
<protein>
    <recommendedName>
        <fullName evidence="3 8">Histidinol-phosphatase</fullName>
        <shortName evidence="8">HolPase</shortName>
        <ecNumber evidence="3 8">3.1.3.15</ecNumber>
    </recommendedName>
</protein>
<evidence type="ECO:0000256" key="7">
    <source>
        <dbReference type="ARBA" id="ARBA00049158"/>
    </source>
</evidence>
<keyword evidence="5 8" id="KW-0378">Hydrolase</keyword>
<dbReference type="GO" id="GO:0000105">
    <property type="term" value="P:L-histidine biosynthetic process"/>
    <property type="evidence" value="ECO:0007669"/>
    <property type="project" value="UniProtKB-UniRule"/>
</dbReference>
<dbReference type="EC" id="3.1.3.15" evidence="3 8"/>
<gene>
    <name evidence="10" type="ORF">CEE36_09230</name>
</gene>
<dbReference type="InterPro" id="IPR016195">
    <property type="entry name" value="Pol/histidinol_Pase-like"/>
</dbReference>
<dbReference type="SMART" id="SM00481">
    <property type="entry name" value="POLIIIAc"/>
    <property type="match status" value="1"/>
</dbReference>
<keyword evidence="6 8" id="KW-0368">Histidine biosynthesis</keyword>
<dbReference type="NCBIfam" id="TIGR01856">
    <property type="entry name" value="hisJ_fam"/>
    <property type="match status" value="1"/>
</dbReference>
<organism evidence="10 11">
    <name type="scientific">candidate division TA06 bacterium B3_TA06</name>
    <dbReference type="NCBI Taxonomy" id="2012487"/>
    <lineage>
        <taxon>Bacteria</taxon>
        <taxon>Bacteria division TA06</taxon>
    </lineage>
</organism>
<dbReference type="InterPro" id="IPR004013">
    <property type="entry name" value="PHP_dom"/>
</dbReference>
<comment type="caution">
    <text evidence="10">The sequence shown here is derived from an EMBL/GenBank/DDBJ whole genome shotgun (WGS) entry which is preliminary data.</text>
</comment>
<dbReference type="AlphaFoldDB" id="A0A532V028"/>
<sequence>MVDLHVHTSFSPDSNIAPERACRAAVARDLKIAGFADHVEFLPADEAYVDLIDSTKILTEIERLRERYRGKLEILYGAEIGFIPGKESQIKDFLDSQPLDYAIGSVHYVDGILVSRWVRERELAGKSFMPYFEAVLAAAESGLFEILGHLDYVRKYLFAPQAYRGDDYEEIVERILEAAARSGLVLELNTAGWRHATEEPYPGERILKRFAELGGCVTGTTGVTGVAGVTGVTVGSDAHKDYEVGYGNGKARELLRGAGFGSVEVFRERQRSSIPL</sequence>
<comment type="catalytic activity">
    <reaction evidence="7 8">
        <text>L-histidinol phosphate + H2O = L-histidinol + phosphate</text>
        <dbReference type="Rhea" id="RHEA:14465"/>
        <dbReference type="ChEBI" id="CHEBI:15377"/>
        <dbReference type="ChEBI" id="CHEBI:43474"/>
        <dbReference type="ChEBI" id="CHEBI:57699"/>
        <dbReference type="ChEBI" id="CHEBI:57980"/>
        <dbReference type="EC" id="3.1.3.15"/>
    </reaction>
</comment>
<dbReference type="PANTHER" id="PTHR21039">
    <property type="entry name" value="HISTIDINOL PHOSPHATASE-RELATED"/>
    <property type="match status" value="1"/>
</dbReference>
<dbReference type="EMBL" id="NJBO01000017">
    <property type="protein sequence ID" value="TKJ40560.1"/>
    <property type="molecule type" value="Genomic_DNA"/>
</dbReference>
<dbReference type="UniPathway" id="UPA00031">
    <property type="reaction ID" value="UER00013"/>
</dbReference>
<dbReference type="Proteomes" id="UP000317778">
    <property type="component" value="Unassembled WGS sequence"/>
</dbReference>
<evidence type="ECO:0000313" key="10">
    <source>
        <dbReference type="EMBL" id="TKJ40560.1"/>
    </source>
</evidence>
<evidence type="ECO:0000256" key="8">
    <source>
        <dbReference type="RuleBase" id="RU366003"/>
    </source>
</evidence>
<dbReference type="SUPFAM" id="SSF89550">
    <property type="entry name" value="PHP domain-like"/>
    <property type="match status" value="1"/>
</dbReference>
<comment type="pathway">
    <text evidence="1 8">Amino-acid biosynthesis; L-histidine biosynthesis; L-histidine from 5-phospho-alpha-D-ribose 1-diphosphate: step 8/9.</text>
</comment>
<evidence type="ECO:0000256" key="2">
    <source>
        <dbReference type="ARBA" id="ARBA00009152"/>
    </source>
</evidence>
<evidence type="ECO:0000256" key="4">
    <source>
        <dbReference type="ARBA" id="ARBA00022605"/>
    </source>
</evidence>
<dbReference type="PANTHER" id="PTHR21039:SF0">
    <property type="entry name" value="HISTIDINOL-PHOSPHATASE"/>
    <property type="match status" value="1"/>
</dbReference>
<dbReference type="InterPro" id="IPR010140">
    <property type="entry name" value="Histidinol_P_phosphatase_HisJ"/>
</dbReference>
<accession>A0A532V028</accession>
<dbReference type="Pfam" id="PF02811">
    <property type="entry name" value="PHP"/>
    <property type="match status" value="1"/>
</dbReference>
<evidence type="ECO:0000256" key="1">
    <source>
        <dbReference type="ARBA" id="ARBA00004970"/>
    </source>
</evidence>
<proteinExistence type="inferred from homology"/>
<evidence type="ECO:0000256" key="6">
    <source>
        <dbReference type="ARBA" id="ARBA00023102"/>
    </source>
</evidence>
<name>A0A532V028_UNCT6</name>